<feature type="domain" description="HTH tetR-type" evidence="6">
    <location>
        <begin position="1"/>
        <end position="61"/>
    </location>
</feature>
<dbReference type="GO" id="GO:0003677">
    <property type="term" value="F:DNA binding"/>
    <property type="evidence" value="ECO:0007669"/>
    <property type="project" value="UniProtKB-UniRule"/>
</dbReference>
<keyword evidence="2" id="KW-0805">Transcription regulation</keyword>
<keyword evidence="8" id="KW-1185">Reference proteome</keyword>
<organism evidence="7 8">
    <name type="scientific">Pseudonocardia kunmingensis</name>
    <dbReference type="NCBI Taxonomy" id="630975"/>
    <lineage>
        <taxon>Bacteria</taxon>
        <taxon>Bacillati</taxon>
        <taxon>Actinomycetota</taxon>
        <taxon>Actinomycetes</taxon>
        <taxon>Pseudonocardiales</taxon>
        <taxon>Pseudonocardiaceae</taxon>
        <taxon>Pseudonocardia</taxon>
    </lineage>
</organism>
<dbReference type="InterPro" id="IPR001647">
    <property type="entry name" value="HTH_TetR"/>
</dbReference>
<dbReference type="SUPFAM" id="SSF46689">
    <property type="entry name" value="Homeodomain-like"/>
    <property type="match status" value="1"/>
</dbReference>
<proteinExistence type="predicted"/>
<evidence type="ECO:0000256" key="2">
    <source>
        <dbReference type="ARBA" id="ARBA00023015"/>
    </source>
</evidence>
<dbReference type="InterPro" id="IPR009057">
    <property type="entry name" value="Homeodomain-like_sf"/>
</dbReference>
<dbReference type="Proteomes" id="UP000315677">
    <property type="component" value="Unassembled WGS sequence"/>
</dbReference>
<feature type="DNA-binding region" description="H-T-H motif" evidence="5">
    <location>
        <begin position="24"/>
        <end position="43"/>
    </location>
</feature>
<dbReference type="PANTHER" id="PTHR47506:SF1">
    <property type="entry name" value="HTH-TYPE TRANSCRIPTIONAL REGULATOR YJDC"/>
    <property type="match status" value="1"/>
</dbReference>
<keyword evidence="4" id="KW-0804">Transcription</keyword>
<name>A0A543DQL9_9PSEU</name>
<evidence type="ECO:0000256" key="3">
    <source>
        <dbReference type="ARBA" id="ARBA00023125"/>
    </source>
</evidence>
<dbReference type="Gene3D" id="1.10.357.10">
    <property type="entry name" value="Tetracycline Repressor, domain 2"/>
    <property type="match status" value="1"/>
</dbReference>
<dbReference type="PANTHER" id="PTHR47506">
    <property type="entry name" value="TRANSCRIPTIONAL REGULATORY PROTEIN"/>
    <property type="match status" value="1"/>
</dbReference>
<dbReference type="InterPro" id="IPR036271">
    <property type="entry name" value="Tet_transcr_reg_TetR-rel_C_sf"/>
</dbReference>
<dbReference type="AlphaFoldDB" id="A0A543DQL9"/>
<dbReference type="Pfam" id="PF00440">
    <property type="entry name" value="TetR_N"/>
    <property type="match status" value="1"/>
</dbReference>
<dbReference type="Pfam" id="PF13977">
    <property type="entry name" value="TetR_C_6"/>
    <property type="match status" value="1"/>
</dbReference>
<comment type="caution">
    <text evidence="7">The sequence shown here is derived from an EMBL/GenBank/DDBJ whole genome shotgun (WGS) entry which is preliminary data.</text>
</comment>
<gene>
    <name evidence="7" type="ORF">FB558_4181</name>
</gene>
<dbReference type="SUPFAM" id="SSF48498">
    <property type="entry name" value="Tetracyclin repressor-like, C-terminal domain"/>
    <property type="match status" value="1"/>
</dbReference>
<evidence type="ECO:0000256" key="1">
    <source>
        <dbReference type="ARBA" id="ARBA00022491"/>
    </source>
</evidence>
<keyword evidence="3 5" id="KW-0238">DNA-binding</keyword>
<evidence type="ECO:0000259" key="6">
    <source>
        <dbReference type="PROSITE" id="PS50977"/>
    </source>
</evidence>
<dbReference type="InterPro" id="IPR039538">
    <property type="entry name" value="BetI_C"/>
</dbReference>
<reference evidence="7 8" key="1">
    <citation type="submission" date="2019-06" db="EMBL/GenBank/DDBJ databases">
        <title>Sequencing the genomes of 1000 actinobacteria strains.</title>
        <authorList>
            <person name="Klenk H.-P."/>
        </authorList>
    </citation>
    <scope>NUCLEOTIDE SEQUENCE [LARGE SCALE GENOMIC DNA]</scope>
    <source>
        <strain evidence="7 8">DSM 45301</strain>
    </source>
</reference>
<evidence type="ECO:0000256" key="5">
    <source>
        <dbReference type="PROSITE-ProRule" id="PRU00335"/>
    </source>
</evidence>
<dbReference type="OrthoDB" id="2356263at2"/>
<protein>
    <submittedName>
        <fullName evidence="7">TetR family transcriptional regulator</fullName>
    </submittedName>
</protein>
<accession>A0A543DQL9</accession>
<dbReference type="RefSeq" id="WP_142055895.1">
    <property type="nucleotide sequence ID" value="NZ_VFPA01000002.1"/>
</dbReference>
<dbReference type="PRINTS" id="PR00455">
    <property type="entry name" value="HTHTETR"/>
</dbReference>
<sequence length="195" mass="20412">MNQREALLEGAKKCLVDRGYSHTTARDITAASGAHLGSIGYHFGSKDRLMNLAALELSSNWGDTLERVARAAGGATPTERLQAFLTELLTSIPASKDVQSASLQVLAQSQFDEELRRTLAESQATGRAELAAIVLGVPSVDTDSAEAHGLGALIYALATGLVAQALIDPETLPDPKVLAAALRAVDDDEPSTSSS</sequence>
<dbReference type="EMBL" id="VFPA01000002">
    <property type="protein sequence ID" value="TQM11616.1"/>
    <property type="molecule type" value="Genomic_DNA"/>
</dbReference>
<evidence type="ECO:0000256" key="4">
    <source>
        <dbReference type="ARBA" id="ARBA00023163"/>
    </source>
</evidence>
<keyword evidence="1" id="KW-0678">Repressor</keyword>
<evidence type="ECO:0000313" key="8">
    <source>
        <dbReference type="Proteomes" id="UP000315677"/>
    </source>
</evidence>
<dbReference type="PROSITE" id="PS50977">
    <property type="entry name" value="HTH_TETR_2"/>
    <property type="match status" value="1"/>
</dbReference>
<evidence type="ECO:0000313" key="7">
    <source>
        <dbReference type="EMBL" id="TQM11616.1"/>
    </source>
</evidence>